<reference evidence="3" key="1">
    <citation type="submission" date="2022-06" db="EMBL/GenBank/DDBJ databases">
        <title>Uncovering the hologenomic basis of an extraordinary plant invasion.</title>
        <authorList>
            <person name="Bieker V.C."/>
            <person name="Martin M.D."/>
            <person name="Gilbert T."/>
            <person name="Hodgins K."/>
            <person name="Battlay P."/>
            <person name="Petersen B."/>
            <person name="Wilson J."/>
        </authorList>
    </citation>
    <scope>NUCLEOTIDE SEQUENCE</scope>
    <source>
        <strain evidence="3">AA19_3_7</strain>
        <tissue evidence="3">Leaf</tissue>
    </source>
</reference>
<name>A0AAD5BW41_AMBAR</name>
<dbReference type="GO" id="GO:0080044">
    <property type="term" value="F:quercetin 7-O-glucosyltransferase activity"/>
    <property type="evidence" value="ECO:0007669"/>
    <property type="project" value="TreeGrafter"/>
</dbReference>
<comment type="similarity">
    <text evidence="1">Belongs to the UDP-glycosyltransferase family.</text>
</comment>
<dbReference type="Pfam" id="PF00201">
    <property type="entry name" value="UDPGT"/>
    <property type="match status" value="1"/>
</dbReference>
<comment type="caution">
    <text evidence="3">The sequence shown here is derived from an EMBL/GenBank/DDBJ whole genome shotgun (WGS) entry which is preliminary data.</text>
</comment>
<feature type="non-terminal residue" evidence="3">
    <location>
        <position position="1"/>
    </location>
</feature>
<gene>
    <name evidence="3" type="ORF">M8C21_013216</name>
</gene>
<protein>
    <recommendedName>
        <fullName evidence="5">UDP-glucuronosyl/UDP-glucosyltransferase</fullName>
    </recommendedName>
</protein>
<dbReference type="PANTHER" id="PTHR11926">
    <property type="entry name" value="GLUCOSYL/GLUCURONOSYL TRANSFERASES"/>
    <property type="match status" value="1"/>
</dbReference>
<keyword evidence="4" id="KW-1185">Reference proteome</keyword>
<dbReference type="CDD" id="cd03784">
    <property type="entry name" value="GT1_Gtf-like"/>
    <property type="match status" value="1"/>
</dbReference>
<evidence type="ECO:0008006" key="5">
    <source>
        <dbReference type="Google" id="ProtNLM"/>
    </source>
</evidence>
<dbReference type="SUPFAM" id="SSF53756">
    <property type="entry name" value="UDP-Glycosyltransferase/glycogen phosphorylase"/>
    <property type="match status" value="1"/>
</dbReference>
<dbReference type="GO" id="GO:0080043">
    <property type="term" value="F:quercetin 3-O-glucosyltransferase activity"/>
    <property type="evidence" value="ECO:0007669"/>
    <property type="project" value="TreeGrafter"/>
</dbReference>
<dbReference type="Proteomes" id="UP001206925">
    <property type="component" value="Unassembled WGS sequence"/>
</dbReference>
<sequence>MNQVVVVPYPGRGHINPLLNLCHSLSSRLNQHNRTTLFTVVVTEEWLGFLNPDQEHDNIRFATIPNVLPSELNRGSNMITFLTAVKTQMEQPFLEVLDNINIPVMLIIADVTMMWPFEVANRRNIPIAAYSPMSASMFSIMHHVDLLESHNHLYVDVSERGRDVIDYIPGLSSLTIEDIPMIFHGGIGEKAKEIIPNLFDITLKANYVMISTMYELEAKAIDALRARIKIPLYICGPNIPIEANPSSNKPMYLEWLDSKQPQTVFYLSVSGIEMVEIAFGLAQSGVNFLWVARGETSHLKEICGDKGIVVEWCDQLRVLSHSSIGGFWTHCGWNSVKESLFSGVPMLTFPIIIDQPFNSKMIVKDWMIGWSVRKKLEVLTRHQIAKIVREFMDPKSVVRIEMMERAKEFQ</sequence>
<dbReference type="PANTHER" id="PTHR11926:SF774">
    <property type="entry name" value="UDP-GLYCOSYLTRANSFERASE 85A1-RELATED"/>
    <property type="match status" value="1"/>
</dbReference>
<accession>A0AAD5BW41</accession>
<keyword evidence="2" id="KW-0808">Transferase</keyword>
<dbReference type="EMBL" id="JAMZMK010010756">
    <property type="protein sequence ID" value="KAI7730520.1"/>
    <property type="molecule type" value="Genomic_DNA"/>
</dbReference>
<dbReference type="Gene3D" id="3.40.50.2000">
    <property type="entry name" value="Glycogen Phosphorylase B"/>
    <property type="match status" value="2"/>
</dbReference>
<evidence type="ECO:0000313" key="4">
    <source>
        <dbReference type="Proteomes" id="UP001206925"/>
    </source>
</evidence>
<evidence type="ECO:0000256" key="1">
    <source>
        <dbReference type="ARBA" id="ARBA00009995"/>
    </source>
</evidence>
<organism evidence="3 4">
    <name type="scientific">Ambrosia artemisiifolia</name>
    <name type="common">Common ragweed</name>
    <dbReference type="NCBI Taxonomy" id="4212"/>
    <lineage>
        <taxon>Eukaryota</taxon>
        <taxon>Viridiplantae</taxon>
        <taxon>Streptophyta</taxon>
        <taxon>Embryophyta</taxon>
        <taxon>Tracheophyta</taxon>
        <taxon>Spermatophyta</taxon>
        <taxon>Magnoliopsida</taxon>
        <taxon>eudicotyledons</taxon>
        <taxon>Gunneridae</taxon>
        <taxon>Pentapetalae</taxon>
        <taxon>asterids</taxon>
        <taxon>campanulids</taxon>
        <taxon>Asterales</taxon>
        <taxon>Asteraceae</taxon>
        <taxon>Asteroideae</taxon>
        <taxon>Heliantheae alliance</taxon>
        <taxon>Heliantheae</taxon>
        <taxon>Ambrosia</taxon>
    </lineage>
</organism>
<evidence type="ECO:0000256" key="2">
    <source>
        <dbReference type="ARBA" id="ARBA00022679"/>
    </source>
</evidence>
<evidence type="ECO:0000313" key="3">
    <source>
        <dbReference type="EMBL" id="KAI7730520.1"/>
    </source>
</evidence>
<dbReference type="InterPro" id="IPR002213">
    <property type="entry name" value="UDP_glucos_trans"/>
</dbReference>
<dbReference type="AlphaFoldDB" id="A0AAD5BW41"/>
<proteinExistence type="inferred from homology"/>